<reference evidence="6" key="1">
    <citation type="submission" date="2022-11" db="EMBL/GenBank/DDBJ databases">
        <title>Biodiversity and phylogenetic relationships of bacteria.</title>
        <authorList>
            <person name="Machado R.A.R."/>
            <person name="Bhat A."/>
            <person name="Loulou A."/>
            <person name="Kallel S."/>
        </authorList>
    </citation>
    <scope>NUCLEOTIDE SEQUENCE</scope>
    <source>
        <strain evidence="6">K-TC2</strain>
    </source>
</reference>
<keyword evidence="3 6" id="KW-0012">Acyltransferase</keyword>
<keyword evidence="4" id="KW-0472">Membrane</keyword>
<protein>
    <submittedName>
        <fullName evidence="6">Lysophospholipid acyltransferase family protein</fullName>
    </submittedName>
</protein>
<dbReference type="SUPFAM" id="SSF69593">
    <property type="entry name" value="Glycerol-3-phosphate (1)-acyltransferase"/>
    <property type="match status" value="1"/>
</dbReference>
<sequence length="263" mass="28998">MLTLRSLLFQAAFYLIMAIILAVTLPFFFFLPHRAAIAVVKFWTASSMWALRVFAGTKIEVRGIEKLPKGGGLIAPKHQSAFETMALFHLLDDPTYVMKRQLMWIPLFGWYTWKAGMIPVDRAGGSKALRKLAADSKEAVEAGRQVILFPEGTRRTAGSPPDYKFGIIHLYRELKVPVVPIAMNSGLYWPRQSFLRFPGTIVMDVLDPIPPGLDSKTFLATLIGALEPATDKLLIEAAEGPNPPPLPPEAVARINAVQASESA</sequence>
<dbReference type="PANTHER" id="PTHR10434:SF40">
    <property type="entry name" value="1-ACYL-SN-GLYCEROL-3-PHOSPHATE ACYLTRANSFERASE"/>
    <property type="match status" value="1"/>
</dbReference>
<keyword evidence="4" id="KW-0812">Transmembrane</keyword>
<dbReference type="Pfam" id="PF01553">
    <property type="entry name" value="Acyltransferase"/>
    <property type="match status" value="1"/>
</dbReference>
<proteinExistence type="predicted"/>
<feature type="domain" description="Phospholipid/glycerol acyltransferase" evidence="5">
    <location>
        <begin position="72"/>
        <end position="186"/>
    </location>
</feature>
<dbReference type="AlphaFoldDB" id="A0A9X3E205"/>
<gene>
    <name evidence="6" type="ORF">OSH07_10910</name>
</gene>
<keyword evidence="4" id="KW-1133">Transmembrane helix</keyword>
<dbReference type="InterPro" id="IPR002123">
    <property type="entry name" value="Plipid/glycerol_acylTrfase"/>
</dbReference>
<dbReference type="GO" id="GO:0003841">
    <property type="term" value="F:1-acylglycerol-3-phosphate O-acyltransferase activity"/>
    <property type="evidence" value="ECO:0007669"/>
    <property type="project" value="TreeGrafter"/>
</dbReference>
<comment type="pathway">
    <text evidence="1">Lipid metabolism.</text>
</comment>
<dbReference type="GO" id="GO:0006654">
    <property type="term" value="P:phosphatidic acid biosynthetic process"/>
    <property type="evidence" value="ECO:0007669"/>
    <property type="project" value="TreeGrafter"/>
</dbReference>
<evidence type="ECO:0000256" key="2">
    <source>
        <dbReference type="ARBA" id="ARBA00022679"/>
    </source>
</evidence>
<evidence type="ECO:0000259" key="5">
    <source>
        <dbReference type="SMART" id="SM00563"/>
    </source>
</evidence>
<keyword evidence="2" id="KW-0808">Transferase</keyword>
<evidence type="ECO:0000256" key="3">
    <source>
        <dbReference type="ARBA" id="ARBA00023315"/>
    </source>
</evidence>
<dbReference type="SMART" id="SM00563">
    <property type="entry name" value="PlsC"/>
    <property type="match status" value="1"/>
</dbReference>
<evidence type="ECO:0000313" key="6">
    <source>
        <dbReference type="EMBL" id="MCX5569701.1"/>
    </source>
</evidence>
<dbReference type="PANTHER" id="PTHR10434">
    <property type="entry name" value="1-ACYL-SN-GLYCEROL-3-PHOSPHATE ACYLTRANSFERASE"/>
    <property type="match status" value="1"/>
</dbReference>
<dbReference type="CDD" id="cd07989">
    <property type="entry name" value="LPLAT_AGPAT-like"/>
    <property type="match status" value="1"/>
</dbReference>
<evidence type="ECO:0000313" key="7">
    <source>
        <dbReference type="Proteomes" id="UP001144805"/>
    </source>
</evidence>
<organism evidence="6 7">
    <name type="scientific">Kaistia nematophila</name>
    <dbReference type="NCBI Taxonomy" id="2994654"/>
    <lineage>
        <taxon>Bacteria</taxon>
        <taxon>Pseudomonadati</taxon>
        <taxon>Pseudomonadota</taxon>
        <taxon>Alphaproteobacteria</taxon>
        <taxon>Hyphomicrobiales</taxon>
        <taxon>Kaistiaceae</taxon>
        <taxon>Kaistia</taxon>
    </lineage>
</organism>
<dbReference type="EMBL" id="JAPKNK010000004">
    <property type="protein sequence ID" value="MCX5569701.1"/>
    <property type="molecule type" value="Genomic_DNA"/>
</dbReference>
<feature type="transmembrane region" description="Helical" evidence="4">
    <location>
        <begin position="7"/>
        <end position="29"/>
    </location>
</feature>
<comment type="caution">
    <text evidence="6">The sequence shown here is derived from an EMBL/GenBank/DDBJ whole genome shotgun (WGS) entry which is preliminary data.</text>
</comment>
<name>A0A9X3E205_9HYPH</name>
<evidence type="ECO:0000256" key="4">
    <source>
        <dbReference type="SAM" id="Phobius"/>
    </source>
</evidence>
<dbReference type="Proteomes" id="UP001144805">
    <property type="component" value="Unassembled WGS sequence"/>
</dbReference>
<keyword evidence="7" id="KW-1185">Reference proteome</keyword>
<accession>A0A9X3E205</accession>
<dbReference type="RefSeq" id="WP_266338677.1">
    <property type="nucleotide sequence ID" value="NZ_JAPKNK010000004.1"/>
</dbReference>
<evidence type="ECO:0000256" key="1">
    <source>
        <dbReference type="ARBA" id="ARBA00005189"/>
    </source>
</evidence>